<sequence>MQMPSISLCMIVKNEEEFIERCLKSVHELVHELIIVDTGSNDRTLEICKKYNAAIYPYQWGDHFADARNFGLSRANGDWILWLDADEELETSKSQLMMDFITQTDASMLFMPIINYYGDTLPVKQEQAYYYHQPRLFRNNLGVKFYNRIHETPNFPEQEDSRYKSETLEVPIHHYGYIKEITTKKKKSQRNLHLLQEEYQNPGHSPWIEYHLASEFYRNQDYGIAFTYINESILGFLLQGLKPPAILYRLKYGILYETNSIDGACSSIEKALLLYPDYVELHFIKGLMLFYKEEYSDALDSFEKCLKLGENHSEYLIMKGSGSFNALHYKESCLSKLNSTKI</sequence>
<dbReference type="eggNOG" id="COG0457">
    <property type="taxonomic scope" value="Bacteria"/>
</dbReference>
<reference evidence="3 4" key="1">
    <citation type="submission" date="2014-02" db="EMBL/GenBank/DDBJ databases">
        <title>Draft genome sequence of Lysinibacillus sinduriensis JCM 15800.</title>
        <authorList>
            <person name="Zhang F."/>
            <person name="Wang G."/>
            <person name="Zhang L."/>
        </authorList>
    </citation>
    <scope>NUCLEOTIDE SEQUENCE [LARGE SCALE GENOMIC DNA]</scope>
    <source>
        <strain evidence="3 4">JCM 15800</strain>
    </source>
</reference>
<dbReference type="OrthoDB" id="9815923at2"/>
<proteinExistence type="predicted"/>
<evidence type="ECO:0000313" key="4">
    <source>
        <dbReference type="Proteomes" id="UP000030408"/>
    </source>
</evidence>
<evidence type="ECO:0000256" key="1">
    <source>
        <dbReference type="PROSITE-ProRule" id="PRU00339"/>
    </source>
</evidence>
<dbReference type="STRING" id="1384057.CD33_05320"/>
<accession>A0A0A3HWR0</accession>
<dbReference type="SUPFAM" id="SSF53448">
    <property type="entry name" value="Nucleotide-diphospho-sugar transferases"/>
    <property type="match status" value="1"/>
</dbReference>
<dbReference type="SUPFAM" id="SSF48452">
    <property type="entry name" value="TPR-like"/>
    <property type="match status" value="1"/>
</dbReference>
<dbReference type="eggNOG" id="COG0463">
    <property type="taxonomic scope" value="Bacteria"/>
</dbReference>
<dbReference type="Proteomes" id="UP000030408">
    <property type="component" value="Unassembled WGS sequence"/>
</dbReference>
<dbReference type="Gene3D" id="1.25.40.10">
    <property type="entry name" value="Tetratricopeptide repeat domain"/>
    <property type="match status" value="1"/>
</dbReference>
<dbReference type="InterPro" id="IPR011990">
    <property type="entry name" value="TPR-like_helical_dom_sf"/>
</dbReference>
<dbReference type="Pfam" id="PF00535">
    <property type="entry name" value="Glycos_transf_2"/>
    <property type="match status" value="1"/>
</dbReference>
<dbReference type="PROSITE" id="PS50005">
    <property type="entry name" value="TPR"/>
    <property type="match status" value="1"/>
</dbReference>
<dbReference type="Gene3D" id="3.90.550.10">
    <property type="entry name" value="Spore Coat Polysaccharide Biosynthesis Protein SpsA, Chain A"/>
    <property type="match status" value="1"/>
</dbReference>
<dbReference type="PANTHER" id="PTHR43630">
    <property type="entry name" value="POLY-BETA-1,6-N-ACETYL-D-GLUCOSAMINE SYNTHASE"/>
    <property type="match status" value="1"/>
</dbReference>
<organism evidence="3 4">
    <name type="scientific">Ureibacillus sinduriensis BLB-1 = JCM 15800</name>
    <dbReference type="NCBI Taxonomy" id="1384057"/>
    <lineage>
        <taxon>Bacteria</taxon>
        <taxon>Bacillati</taxon>
        <taxon>Bacillota</taxon>
        <taxon>Bacilli</taxon>
        <taxon>Bacillales</taxon>
        <taxon>Caryophanaceae</taxon>
        <taxon>Ureibacillus</taxon>
    </lineage>
</organism>
<protein>
    <submittedName>
        <fullName evidence="3">Glycosyltransferase</fullName>
    </submittedName>
</protein>
<dbReference type="RefSeq" id="WP_036198765.1">
    <property type="nucleotide sequence ID" value="NZ_AVCY01000013.1"/>
</dbReference>
<feature type="domain" description="Glycosyltransferase 2-like" evidence="2">
    <location>
        <begin position="7"/>
        <end position="139"/>
    </location>
</feature>
<dbReference type="CDD" id="cd02511">
    <property type="entry name" value="Beta4Glucosyltransferase"/>
    <property type="match status" value="1"/>
</dbReference>
<dbReference type="EMBL" id="JPVO01000043">
    <property type="protein sequence ID" value="KGR76859.1"/>
    <property type="molecule type" value="Genomic_DNA"/>
</dbReference>
<keyword evidence="3" id="KW-0808">Transferase</keyword>
<feature type="repeat" description="TPR" evidence="1">
    <location>
        <begin position="279"/>
        <end position="312"/>
    </location>
</feature>
<name>A0A0A3HWR0_9BACL</name>
<dbReference type="SMART" id="SM00028">
    <property type="entry name" value="TPR"/>
    <property type="match status" value="1"/>
</dbReference>
<evidence type="ECO:0000259" key="2">
    <source>
        <dbReference type="Pfam" id="PF00535"/>
    </source>
</evidence>
<dbReference type="InterPro" id="IPR029044">
    <property type="entry name" value="Nucleotide-diphossugar_trans"/>
</dbReference>
<evidence type="ECO:0000313" key="3">
    <source>
        <dbReference type="EMBL" id="KGR76859.1"/>
    </source>
</evidence>
<dbReference type="GO" id="GO:0016740">
    <property type="term" value="F:transferase activity"/>
    <property type="evidence" value="ECO:0007669"/>
    <property type="project" value="UniProtKB-KW"/>
</dbReference>
<gene>
    <name evidence="3" type="ORF">CD33_05320</name>
</gene>
<dbReference type="InterPro" id="IPR019734">
    <property type="entry name" value="TPR_rpt"/>
</dbReference>
<comment type="caution">
    <text evidence="3">The sequence shown here is derived from an EMBL/GenBank/DDBJ whole genome shotgun (WGS) entry which is preliminary data.</text>
</comment>
<dbReference type="PANTHER" id="PTHR43630:SF2">
    <property type="entry name" value="GLYCOSYLTRANSFERASE"/>
    <property type="match status" value="1"/>
</dbReference>
<keyword evidence="1" id="KW-0802">TPR repeat</keyword>
<dbReference type="InterPro" id="IPR001173">
    <property type="entry name" value="Glyco_trans_2-like"/>
</dbReference>
<keyword evidence="4" id="KW-1185">Reference proteome</keyword>
<dbReference type="AlphaFoldDB" id="A0A0A3HWR0"/>